<feature type="compositionally biased region" description="Pro residues" evidence="1">
    <location>
        <begin position="1"/>
        <end position="17"/>
    </location>
</feature>
<dbReference type="Proteomes" id="UP001589793">
    <property type="component" value="Unassembled WGS sequence"/>
</dbReference>
<keyword evidence="2" id="KW-0812">Transmembrane</keyword>
<keyword evidence="4" id="KW-1185">Reference proteome</keyword>
<evidence type="ECO:0000256" key="1">
    <source>
        <dbReference type="SAM" id="MobiDB-lite"/>
    </source>
</evidence>
<comment type="caution">
    <text evidence="3">The sequence shown here is derived from an EMBL/GenBank/DDBJ whole genome shotgun (WGS) entry which is preliminary data.</text>
</comment>
<proteinExistence type="predicted"/>
<evidence type="ECO:0008006" key="5">
    <source>
        <dbReference type="Google" id="ProtNLM"/>
    </source>
</evidence>
<evidence type="ECO:0000313" key="3">
    <source>
        <dbReference type="EMBL" id="MFC0674035.1"/>
    </source>
</evidence>
<keyword evidence="2" id="KW-1133">Transmembrane helix</keyword>
<keyword evidence="2" id="KW-0472">Membrane</keyword>
<dbReference type="RefSeq" id="WP_376979969.1">
    <property type="nucleotide sequence ID" value="NZ_JBHLSV010000008.1"/>
</dbReference>
<feature type="transmembrane region" description="Helical" evidence="2">
    <location>
        <begin position="28"/>
        <end position="52"/>
    </location>
</feature>
<organism evidence="3 4">
    <name type="scientific">Brachybacterium hainanense</name>
    <dbReference type="NCBI Taxonomy" id="1541174"/>
    <lineage>
        <taxon>Bacteria</taxon>
        <taxon>Bacillati</taxon>
        <taxon>Actinomycetota</taxon>
        <taxon>Actinomycetes</taxon>
        <taxon>Micrococcales</taxon>
        <taxon>Dermabacteraceae</taxon>
        <taxon>Brachybacterium</taxon>
    </lineage>
</organism>
<feature type="region of interest" description="Disordered" evidence="1">
    <location>
        <begin position="1"/>
        <end position="22"/>
    </location>
</feature>
<protein>
    <recommendedName>
        <fullName evidence="5">DUF4307 domain-containing protein</fullName>
    </recommendedName>
</protein>
<accession>A0ABV6RAM1</accession>
<dbReference type="EMBL" id="JBHLSV010000008">
    <property type="protein sequence ID" value="MFC0674035.1"/>
    <property type="molecule type" value="Genomic_DNA"/>
</dbReference>
<feature type="transmembrane region" description="Helical" evidence="2">
    <location>
        <begin position="154"/>
        <end position="185"/>
    </location>
</feature>
<gene>
    <name evidence="3" type="ORF">ACFFF6_08720</name>
</gene>
<evidence type="ECO:0000313" key="4">
    <source>
        <dbReference type="Proteomes" id="UP001589793"/>
    </source>
</evidence>
<evidence type="ECO:0000256" key="2">
    <source>
        <dbReference type="SAM" id="Phobius"/>
    </source>
</evidence>
<reference evidence="3 4" key="1">
    <citation type="submission" date="2024-09" db="EMBL/GenBank/DDBJ databases">
        <authorList>
            <person name="Sun Q."/>
            <person name="Mori K."/>
        </authorList>
    </citation>
    <scope>NUCLEOTIDE SEQUENCE [LARGE SCALE GENOMIC DNA]</scope>
    <source>
        <strain evidence="3 4">CICC 10874</strain>
    </source>
</reference>
<name>A0ABV6RAM1_9MICO</name>
<sequence>MTSYPAPSPAGPPPGPAPRQKRSPAGKILIIIGAVILLGALVTGGILAFAGIGGVVKDASGSTVIDSGQGSVELTAGDVRTLYYDSSQGSPICTITGPDGAEPANGGFQSSTITVNGTEWRSLENFEVTASGEHEISCDGGPVMVAPPVSIGGIFAGVGGILLAVLGGGLGVLVLVVGIVLHVALKPKG</sequence>